<reference evidence="3" key="1">
    <citation type="journal article" date="2018" name="Nat. Microbiol.">
        <title>Leveraging single-cell genomics to expand the fungal tree of life.</title>
        <authorList>
            <person name="Ahrendt S.R."/>
            <person name="Quandt C.A."/>
            <person name="Ciobanu D."/>
            <person name="Clum A."/>
            <person name="Salamov A."/>
            <person name="Andreopoulos B."/>
            <person name="Cheng J.F."/>
            <person name="Woyke T."/>
            <person name="Pelin A."/>
            <person name="Henrissat B."/>
            <person name="Reynolds N.K."/>
            <person name="Benny G.L."/>
            <person name="Smith M.E."/>
            <person name="James T.Y."/>
            <person name="Grigoriev I.V."/>
        </authorList>
    </citation>
    <scope>NUCLEOTIDE SEQUENCE [LARGE SCALE GENOMIC DNA]</scope>
    <source>
        <strain evidence="3">ATCC 52028</strain>
    </source>
</reference>
<feature type="region of interest" description="Disordered" evidence="1">
    <location>
        <begin position="27"/>
        <end position="48"/>
    </location>
</feature>
<feature type="compositionally biased region" description="Low complexity" evidence="1">
    <location>
        <begin position="36"/>
        <end position="48"/>
    </location>
</feature>
<accession>A0A4P9WSY4</accession>
<dbReference type="AlphaFoldDB" id="A0A4P9WSY4"/>
<evidence type="ECO:0000313" key="2">
    <source>
        <dbReference type="EMBL" id="RKO96371.1"/>
    </source>
</evidence>
<protein>
    <submittedName>
        <fullName evidence="2">Uncharacterized protein</fullName>
    </submittedName>
</protein>
<gene>
    <name evidence="2" type="ORF">CAUPRSCDRAFT_11938</name>
</gene>
<proteinExistence type="predicted"/>
<name>A0A4P9WSY4_9FUNG</name>
<dbReference type="EMBL" id="ML010026">
    <property type="protein sequence ID" value="RKO96371.1"/>
    <property type="molecule type" value="Genomic_DNA"/>
</dbReference>
<evidence type="ECO:0000256" key="1">
    <source>
        <dbReference type="SAM" id="MobiDB-lite"/>
    </source>
</evidence>
<sequence>MGRSTGRDMVFPPKLLDAGLSELSGTAPCALGDGSTGPSVGSSPSRVSVGSMVPSTRASLASVALSPCVSSWVGSPATGRDKAAALSTAPDISCPPSSSAINVASRFLVTTNVLSGGRRRPASRRVASDADALGISHFGQNRAGDVNERLPVARKAL</sequence>
<organism evidence="2 3">
    <name type="scientific">Caulochytrium protostelioides</name>
    <dbReference type="NCBI Taxonomy" id="1555241"/>
    <lineage>
        <taxon>Eukaryota</taxon>
        <taxon>Fungi</taxon>
        <taxon>Fungi incertae sedis</taxon>
        <taxon>Chytridiomycota</taxon>
        <taxon>Chytridiomycota incertae sedis</taxon>
        <taxon>Chytridiomycetes</taxon>
        <taxon>Caulochytriales</taxon>
        <taxon>Caulochytriaceae</taxon>
        <taxon>Caulochytrium</taxon>
    </lineage>
</organism>
<evidence type="ECO:0000313" key="3">
    <source>
        <dbReference type="Proteomes" id="UP000268535"/>
    </source>
</evidence>
<dbReference type="Proteomes" id="UP000268535">
    <property type="component" value="Unassembled WGS sequence"/>
</dbReference>